<comment type="catalytic activity">
    <reaction evidence="1 7">
        <text>an S-substituted glutathione + H2O = an S-substituted L-cysteinylglycine + L-glutamate</text>
        <dbReference type="Rhea" id="RHEA:59468"/>
        <dbReference type="ChEBI" id="CHEBI:15377"/>
        <dbReference type="ChEBI" id="CHEBI:29985"/>
        <dbReference type="ChEBI" id="CHEBI:90779"/>
        <dbReference type="ChEBI" id="CHEBI:143103"/>
        <dbReference type="EC" id="3.4.19.13"/>
    </reaction>
</comment>
<keyword evidence="10" id="KW-1185">Reference proteome</keyword>
<feature type="binding site" evidence="6">
    <location>
        <begin position="365"/>
        <end position="367"/>
    </location>
    <ligand>
        <name>L-glutamate</name>
        <dbReference type="ChEBI" id="CHEBI:29985"/>
    </ligand>
</feature>
<feature type="binding site" evidence="6">
    <location>
        <begin position="418"/>
        <end position="419"/>
    </location>
    <ligand>
        <name>L-glutamate</name>
        <dbReference type="ChEBI" id="CHEBI:29985"/>
    </ligand>
</feature>
<organism evidence="9 10">
    <name type="scientific">Mariprofundus ferrinatatus</name>
    <dbReference type="NCBI Taxonomy" id="1921087"/>
    <lineage>
        <taxon>Bacteria</taxon>
        <taxon>Pseudomonadati</taxon>
        <taxon>Pseudomonadota</taxon>
        <taxon>Candidatius Mariprofundia</taxon>
        <taxon>Mariprofundales</taxon>
        <taxon>Mariprofundaceae</taxon>
        <taxon>Mariprofundus</taxon>
    </lineage>
</organism>
<dbReference type="RefSeq" id="WP_100264517.1">
    <property type="nucleotide sequence ID" value="NZ_CP018800.1"/>
</dbReference>
<sequence length="538" mass="58102">MLFRFLLLLLICAPSALSAAPYQAMVVAAQKSAAEAGMAMLEKSGNAFDAAAATALALGVVEPGSSGIGGGGFFLLYIAREDRYVMIDARETSPKLAGNGEVFEQQSSIDGPQSAGVPGLAAGVDHLIETYGRLNRNVITQPAIDLASNGFAVGPRLRSMLEWRSSAFSDMARTTFLAGDTIRQPALADTLRRFARGGRDDFYRGETAGRLVADMKRDGGLIRESDLATYRVIEREPIIFDYRGFQFVSAALPSSGGMTLANVFGQLQDDNLKVLNQSDRIHLLVEAMKRAYRDRNAHMGDSDFVEIPDLLNPKRLQQQRAGIRMEHATPSSEIGNSSDAIGPGTDTTHFSVIDAEGNMVSATLSINYAFGSGYLSPSTGILLNDEMDDFATRPGKPNAFGLVQGSANAVAPGKRMLSSMTPTFVIGPDRTFIVGTPGGSRIISMVLLASLGFMLDETAAAEWVNAPRYHHQFLPDEIQHEQGAFNPDVANELQKRGHKLKLMKRRYGNMHAILIERETGKLTGIPDARGEGVAIRQE</sequence>
<keyword evidence="7" id="KW-0865">Zymogen</keyword>
<evidence type="ECO:0000256" key="3">
    <source>
        <dbReference type="ARBA" id="ARBA00023315"/>
    </source>
</evidence>
<comment type="pathway">
    <text evidence="7">Sulfur metabolism; glutathione metabolism.</text>
</comment>
<name>A0A2K8L127_9PROT</name>
<feature type="chain" id="PRO_5014855899" description="Glutathione hydrolase proenzyme" evidence="8">
    <location>
        <begin position="20"/>
        <end position="538"/>
    </location>
</feature>
<evidence type="ECO:0000256" key="1">
    <source>
        <dbReference type="ARBA" id="ARBA00001049"/>
    </source>
</evidence>
<dbReference type="Proteomes" id="UP000231637">
    <property type="component" value="Chromosome"/>
</dbReference>
<dbReference type="InterPro" id="IPR043137">
    <property type="entry name" value="GGT_ssub_C"/>
</dbReference>
<proteinExistence type="inferred from homology"/>
<keyword evidence="8" id="KW-0732">Signal</keyword>
<dbReference type="InterPro" id="IPR029055">
    <property type="entry name" value="Ntn_hydrolases_N"/>
</dbReference>
<feature type="binding site" evidence="6">
    <location>
        <position position="90"/>
    </location>
    <ligand>
        <name>L-glutamate</name>
        <dbReference type="ChEBI" id="CHEBI:29985"/>
    </ligand>
</feature>
<dbReference type="Gene3D" id="1.10.246.130">
    <property type="match status" value="1"/>
</dbReference>
<dbReference type="SUPFAM" id="SSF56235">
    <property type="entry name" value="N-terminal nucleophile aminohydrolases (Ntn hydrolases)"/>
    <property type="match status" value="1"/>
</dbReference>
<reference evidence="9 10" key="1">
    <citation type="submission" date="2016-12" db="EMBL/GenBank/DDBJ databases">
        <title>Isolation and genomic insights into novel planktonic Zetaproteobacteria from stratified waters of the Chesapeake Bay.</title>
        <authorList>
            <person name="McAllister S.M."/>
            <person name="Kato S."/>
            <person name="Chan C.S."/>
            <person name="Chiu B.K."/>
            <person name="Field E.K."/>
        </authorList>
    </citation>
    <scope>NUCLEOTIDE SEQUENCE [LARGE SCALE GENOMIC DNA]</scope>
    <source>
        <strain evidence="9 10">CP-8</strain>
    </source>
</reference>
<gene>
    <name evidence="9" type="ORF">Ga0123462_0108</name>
</gene>
<feature type="binding site" evidence="6">
    <location>
        <position position="439"/>
    </location>
    <ligand>
        <name>L-glutamate</name>
        <dbReference type="ChEBI" id="CHEBI:29985"/>
    </ligand>
</feature>
<evidence type="ECO:0000256" key="6">
    <source>
        <dbReference type="PIRSR" id="PIRSR600101-2"/>
    </source>
</evidence>
<dbReference type="GO" id="GO:0103068">
    <property type="term" value="F:leukotriene C4 gamma-glutamyl transferase activity"/>
    <property type="evidence" value="ECO:0007669"/>
    <property type="project" value="UniProtKB-EC"/>
</dbReference>
<dbReference type="Gene3D" id="3.60.20.40">
    <property type="match status" value="1"/>
</dbReference>
<accession>A0A2K8L127</accession>
<evidence type="ECO:0000313" key="10">
    <source>
        <dbReference type="Proteomes" id="UP000231637"/>
    </source>
</evidence>
<comment type="subunit">
    <text evidence="7">This enzyme consists of two polypeptide chains, which are synthesized in precursor form from a single polypeptide.</text>
</comment>
<dbReference type="InterPro" id="IPR051792">
    <property type="entry name" value="GGT_bact"/>
</dbReference>
<comment type="PTM">
    <text evidence="7">Cleaved by autocatalysis into a large and a small subunit.</text>
</comment>
<dbReference type="NCBIfam" id="TIGR00066">
    <property type="entry name" value="g_glut_trans"/>
    <property type="match status" value="1"/>
</dbReference>
<evidence type="ECO:0000256" key="8">
    <source>
        <dbReference type="SAM" id="SignalP"/>
    </source>
</evidence>
<dbReference type="PANTHER" id="PTHR43199:SF6">
    <property type="entry name" value="GLUTATHIONE HYDROLASE PROENZYME"/>
    <property type="match status" value="1"/>
</dbReference>
<comment type="catalytic activity">
    <reaction evidence="4 7">
        <text>an N-terminal (5-L-glutamyl)-[peptide] + an alpha-amino acid = 5-L-glutamyl amino acid + an N-terminal L-alpha-aminoacyl-[peptide]</text>
        <dbReference type="Rhea" id="RHEA:23904"/>
        <dbReference type="Rhea" id="RHEA-COMP:9780"/>
        <dbReference type="Rhea" id="RHEA-COMP:9795"/>
        <dbReference type="ChEBI" id="CHEBI:77644"/>
        <dbReference type="ChEBI" id="CHEBI:78597"/>
        <dbReference type="ChEBI" id="CHEBI:78599"/>
        <dbReference type="ChEBI" id="CHEBI:78608"/>
        <dbReference type="EC" id="2.3.2.2"/>
    </reaction>
</comment>
<dbReference type="InterPro" id="IPR043138">
    <property type="entry name" value="GGT_lsub"/>
</dbReference>
<dbReference type="OrthoDB" id="5287653at2"/>
<feature type="signal peptide" evidence="8">
    <location>
        <begin position="1"/>
        <end position="19"/>
    </location>
</feature>
<comment type="similarity">
    <text evidence="7">Belongs to the gamma-glutamyltransferase family.</text>
</comment>
<evidence type="ECO:0000256" key="4">
    <source>
        <dbReference type="ARBA" id="ARBA00047417"/>
    </source>
</evidence>
<feature type="binding site" evidence="6">
    <location>
        <position position="389"/>
    </location>
    <ligand>
        <name>L-glutamate</name>
        <dbReference type="ChEBI" id="CHEBI:29985"/>
    </ligand>
</feature>
<dbReference type="Pfam" id="PF01019">
    <property type="entry name" value="G_glu_transpept"/>
    <property type="match status" value="1"/>
</dbReference>
<dbReference type="EC" id="2.3.2.2" evidence="7"/>
<dbReference type="InterPro" id="IPR000101">
    <property type="entry name" value="GGT_peptidase"/>
</dbReference>
<evidence type="ECO:0000256" key="5">
    <source>
        <dbReference type="PIRSR" id="PIRSR600101-1"/>
    </source>
</evidence>
<comment type="catalytic activity">
    <reaction evidence="2 7">
        <text>glutathione + H2O = L-cysteinylglycine + L-glutamate</text>
        <dbReference type="Rhea" id="RHEA:28807"/>
        <dbReference type="ChEBI" id="CHEBI:15377"/>
        <dbReference type="ChEBI" id="CHEBI:29985"/>
        <dbReference type="ChEBI" id="CHEBI:57925"/>
        <dbReference type="ChEBI" id="CHEBI:61694"/>
        <dbReference type="EC" id="3.4.19.13"/>
    </reaction>
</comment>
<dbReference type="PRINTS" id="PR01210">
    <property type="entry name" value="GGTRANSPTASE"/>
</dbReference>
<keyword evidence="3 7" id="KW-0012">Acyltransferase</keyword>
<dbReference type="EMBL" id="CP018800">
    <property type="protein sequence ID" value="ATX80987.1"/>
    <property type="molecule type" value="Genomic_DNA"/>
</dbReference>
<dbReference type="GO" id="GO:0036374">
    <property type="term" value="F:glutathione hydrolase activity"/>
    <property type="evidence" value="ECO:0007669"/>
    <property type="project" value="UniProtKB-UniRule"/>
</dbReference>
<protein>
    <recommendedName>
        <fullName evidence="7">Glutathione hydrolase proenzyme</fullName>
        <ecNumber evidence="7">2.3.2.2</ecNumber>
        <ecNumber evidence="7">3.4.19.13</ecNumber>
    </recommendedName>
    <component>
        <recommendedName>
            <fullName evidence="7">Glutathione hydrolase large chain</fullName>
        </recommendedName>
    </component>
    <component>
        <recommendedName>
            <fullName evidence="7">Glutathione hydrolase small chain</fullName>
        </recommendedName>
    </component>
</protein>
<dbReference type="GO" id="GO:0006750">
    <property type="term" value="P:glutathione biosynthetic process"/>
    <property type="evidence" value="ECO:0007669"/>
    <property type="project" value="UniProtKB-KW"/>
</dbReference>
<dbReference type="GO" id="GO:0006751">
    <property type="term" value="P:glutathione catabolic process"/>
    <property type="evidence" value="ECO:0007669"/>
    <property type="project" value="UniProtKB-UniRule"/>
</dbReference>
<evidence type="ECO:0000256" key="2">
    <source>
        <dbReference type="ARBA" id="ARBA00001089"/>
    </source>
</evidence>
<keyword evidence="7 9" id="KW-0808">Transferase</keyword>
<feature type="active site" description="Nucleophile" evidence="5">
    <location>
        <position position="347"/>
    </location>
</feature>
<evidence type="ECO:0000256" key="7">
    <source>
        <dbReference type="RuleBase" id="RU368036"/>
    </source>
</evidence>
<keyword evidence="7" id="KW-0317">Glutathione biosynthesis</keyword>
<dbReference type="UniPathway" id="UPA00204"/>
<dbReference type="AlphaFoldDB" id="A0A2K8L127"/>
<dbReference type="KEGG" id="mfn:Ga0123462_0108"/>
<dbReference type="EC" id="3.4.19.13" evidence="7"/>
<evidence type="ECO:0000313" key="9">
    <source>
        <dbReference type="EMBL" id="ATX80987.1"/>
    </source>
</evidence>
<dbReference type="PANTHER" id="PTHR43199">
    <property type="entry name" value="GLUTATHIONE HYDROLASE"/>
    <property type="match status" value="1"/>
</dbReference>
<keyword evidence="7 9" id="KW-0378">Hydrolase</keyword>